<sequence length="192" mass="21385">MSDASLLAEIEFALPSTVLNVDVGTAAISDLLRALHEVMTKSGRDQANLMAQVQTVFGSTAMHHLALVLEAETENLTTYRLANDCPLYSKVEAICRERGFTKDAGFQFFKHFFKALDEERKDSDGNIESATTLTYWSLGGEAAYHLGGLYTGDLLDVVSTALCGYLDSRLNRFQKLVEMWKMELAWDKEDAE</sequence>
<dbReference type="EMBL" id="JAQQXT010000002">
    <property type="protein sequence ID" value="MDC8770936.1"/>
    <property type="molecule type" value="Genomic_DNA"/>
</dbReference>
<accession>A0ABT5KAG4</accession>
<dbReference type="Proteomes" id="UP001221189">
    <property type="component" value="Unassembled WGS sequence"/>
</dbReference>
<comment type="caution">
    <text evidence="1">The sequence shown here is derived from an EMBL/GenBank/DDBJ whole genome shotgun (WGS) entry which is preliminary data.</text>
</comment>
<gene>
    <name evidence="1" type="ORF">PRZ03_05080</name>
</gene>
<evidence type="ECO:0000313" key="1">
    <source>
        <dbReference type="EMBL" id="MDC8770936.1"/>
    </source>
</evidence>
<evidence type="ECO:0000313" key="2">
    <source>
        <dbReference type="Proteomes" id="UP001221189"/>
    </source>
</evidence>
<dbReference type="RefSeq" id="WP_273599290.1">
    <property type="nucleotide sequence ID" value="NZ_JAQQXT010000002.1"/>
</dbReference>
<reference evidence="1 2" key="1">
    <citation type="submission" date="2022-10" db="EMBL/GenBank/DDBJ databases">
        <title>Paucibacter sp. hw1 Genome sequencing.</title>
        <authorList>
            <person name="Park S."/>
        </authorList>
    </citation>
    <scope>NUCLEOTIDE SEQUENCE [LARGE SCALE GENOMIC DNA]</scope>
    <source>
        <strain evidence="2">hw1</strain>
    </source>
</reference>
<name>A0ABT5KAG4_9BURK</name>
<protein>
    <submittedName>
        <fullName evidence="1">Uncharacterized protein</fullName>
    </submittedName>
</protein>
<proteinExistence type="predicted"/>
<keyword evidence="2" id="KW-1185">Reference proteome</keyword>
<organism evidence="1 2">
    <name type="scientific">Roseateles albus</name>
    <dbReference type="NCBI Taxonomy" id="2987525"/>
    <lineage>
        <taxon>Bacteria</taxon>
        <taxon>Pseudomonadati</taxon>
        <taxon>Pseudomonadota</taxon>
        <taxon>Betaproteobacteria</taxon>
        <taxon>Burkholderiales</taxon>
        <taxon>Sphaerotilaceae</taxon>
        <taxon>Roseateles</taxon>
    </lineage>
</organism>